<evidence type="ECO:0008006" key="3">
    <source>
        <dbReference type="Google" id="ProtNLM"/>
    </source>
</evidence>
<accession>A0A1F8BLG0</accession>
<dbReference type="CDD" id="cd02440">
    <property type="entry name" value="AdoMet_MTases"/>
    <property type="match status" value="1"/>
</dbReference>
<sequence>MDKVGEYTLQIMKLAGWYNNWLFSLVKPYLKGKILEVGTGIGNFTYLLAKEGEVTSIDIDKVYINKLKKSVSIKVGYGDIEKGTYFFSKKKFDCIVCMNVLEHIKNDSVALENMLSLLKPKGRLILLIPAHKFAYGRLDKNLGHYRRYSKGEIVLKLVGSGFKVKKLNFLNFFGIVGWFLNSRLLKRDVLPSSQLRIFDLISRPFLFVEKFIEPRMGLSILVVAEK</sequence>
<dbReference type="InterPro" id="IPR029063">
    <property type="entry name" value="SAM-dependent_MTases_sf"/>
</dbReference>
<dbReference type="Proteomes" id="UP000176725">
    <property type="component" value="Unassembled WGS sequence"/>
</dbReference>
<dbReference type="STRING" id="1802521.A2893_04680"/>
<proteinExistence type="predicted"/>
<evidence type="ECO:0000313" key="1">
    <source>
        <dbReference type="EMBL" id="OGM64921.1"/>
    </source>
</evidence>
<dbReference type="PANTHER" id="PTHR43861">
    <property type="entry name" value="TRANS-ACONITATE 2-METHYLTRANSFERASE-RELATED"/>
    <property type="match status" value="1"/>
</dbReference>
<dbReference type="PANTHER" id="PTHR43861:SF6">
    <property type="entry name" value="METHYLTRANSFERASE TYPE 11"/>
    <property type="match status" value="1"/>
</dbReference>
<organism evidence="1 2">
    <name type="scientific">Candidatus Woesebacteria bacterium RIFCSPLOWO2_01_FULL_39_25</name>
    <dbReference type="NCBI Taxonomy" id="1802521"/>
    <lineage>
        <taxon>Bacteria</taxon>
        <taxon>Candidatus Woeseibacteriota</taxon>
    </lineage>
</organism>
<name>A0A1F8BLG0_9BACT</name>
<dbReference type="Pfam" id="PF13489">
    <property type="entry name" value="Methyltransf_23"/>
    <property type="match status" value="1"/>
</dbReference>
<dbReference type="SUPFAM" id="SSF53335">
    <property type="entry name" value="S-adenosyl-L-methionine-dependent methyltransferases"/>
    <property type="match status" value="1"/>
</dbReference>
<dbReference type="Gene3D" id="3.40.50.150">
    <property type="entry name" value="Vaccinia Virus protein VP39"/>
    <property type="match status" value="1"/>
</dbReference>
<dbReference type="AlphaFoldDB" id="A0A1F8BLG0"/>
<protein>
    <recommendedName>
        <fullName evidence="3">Methyltransferase type 11 domain-containing protein</fullName>
    </recommendedName>
</protein>
<evidence type="ECO:0000313" key="2">
    <source>
        <dbReference type="Proteomes" id="UP000176725"/>
    </source>
</evidence>
<dbReference type="EMBL" id="MGHH01000007">
    <property type="protein sequence ID" value="OGM64921.1"/>
    <property type="molecule type" value="Genomic_DNA"/>
</dbReference>
<gene>
    <name evidence="1" type="ORF">A2893_04680</name>
</gene>
<comment type="caution">
    <text evidence="1">The sequence shown here is derived from an EMBL/GenBank/DDBJ whole genome shotgun (WGS) entry which is preliminary data.</text>
</comment>
<reference evidence="1 2" key="1">
    <citation type="journal article" date="2016" name="Nat. Commun.">
        <title>Thousands of microbial genomes shed light on interconnected biogeochemical processes in an aquifer system.</title>
        <authorList>
            <person name="Anantharaman K."/>
            <person name="Brown C.T."/>
            <person name="Hug L.A."/>
            <person name="Sharon I."/>
            <person name="Castelle C.J."/>
            <person name="Probst A.J."/>
            <person name="Thomas B.C."/>
            <person name="Singh A."/>
            <person name="Wilkins M.J."/>
            <person name="Karaoz U."/>
            <person name="Brodie E.L."/>
            <person name="Williams K.H."/>
            <person name="Hubbard S.S."/>
            <person name="Banfield J.F."/>
        </authorList>
    </citation>
    <scope>NUCLEOTIDE SEQUENCE [LARGE SCALE GENOMIC DNA]</scope>
</reference>